<evidence type="ECO:0000256" key="1">
    <source>
        <dbReference type="ARBA" id="ARBA00000085"/>
    </source>
</evidence>
<dbReference type="SUPFAM" id="SSF55874">
    <property type="entry name" value="ATPase domain of HSP90 chaperone/DNA topoisomerase II/histidine kinase"/>
    <property type="match status" value="1"/>
</dbReference>
<dbReference type="SUPFAM" id="SSF47384">
    <property type="entry name" value="Homodimeric domain of signal transducing histidine kinase"/>
    <property type="match status" value="1"/>
</dbReference>
<proteinExistence type="predicted"/>
<evidence type="ECO:0000256" key="2">
    <source>
        <dbReference type="ARBA" id="ARBA00012438"/>
    </source>
</evidence>
<name>A0A248JS85_9PROT</name>
<dbReference type="CDD" id="cd16922">
    <property type="entry name" value="HATPase_EvgS-ArcB-TorS-like"/>
    <property type="match status" value="1"/>
</dbReference>
<dbReference type="KEGG" id="nao:Y958_12830"/>
<dbReference type="Proteomes" id="UP000197153">
    <property type="component" value="Chromosome 1"/>
</dbReference>
<dbReference type="SMART" id="SM00388">
    <property type="entry name" value="HisKA"/>
    <property type="match status" value="1"/>
</dbReference>
<dbReference type="PRINTS" id="PR00344">
    <property type="entry name" value="BCTRLSENSOR"/>
</dbReference>
<sequence length="862" mass="90318">MPALCCTHPRTWDGTPPPWIFARGPRPRIQWATGTRCGPWDHFSNELLCEQMGRVGAMRQSVMGALAGLAALQLGLAVVDMRTAWVQARDAQDGHALVLAARGLAGALDVQSAQWTASYLALRAPGTLPAPPAVPPPAATPSADDLAEKRRQADQALDAALEALPANAALDNARQRLAGIRQELAGPRRAVDQMLHQAGGDRDLPLLRNWLAGEKALATAEGRLARGVVAIAARSLPSADAVLAGDALAARRDADLAWADALTQPPAATTAPLLDWPAPSRPDDGLAVAMARFTAALNGRRAPEEVVAALTGIGAVAGGALDRWAAVPVPAAGWAAVKAGAPLTLAALLTLAILGTLRQGVFLAVSRTARLMRDLAEGQVAQAPALLPRLGRDPLVAELHSALALYWSHARRIERETQRRERAERLLTVERKVLGMTAGRAALSAVLSALCSGMEAELEGGLCSIVLVDAERRHIQTGAAPSLPPAFVRAVDGTEVGASVGSCGTAIHRGEPVIVTDIASDPLWREFRQAAAEAGLAACWSLPILAGDGHPLGAFAVYFRTPRSPEGWMLDLARRASRLATVAISAERAAEEVERAKAAAELGNRTKTEFLANMSHELRTPLNAIIGFAEVLENDLRRVPDQATNTGYAGDIVASGRHLLAIINDILDVSKMEAGKVELRERVCDVGALVAGCERIARARAMEKRIDLVVAMAPGLPPLLADDVKIKQILLNLLSNAVKFTDPGGTVSLTATINPEAQLVIAVTDTGIGIAAEDLSKVFVPFQQIDNVYARTTQGTGLGLSLSKGMAELHGGRLDIASQLGQGTTVSLILPSQRLLTGGAGEDGRPSLPPGVMAAALGDKGA</sequence>
<dbReference type="PANTHER" id="PTHR43047">
    <property type="entry name" value="TWO-COMPONENT HISTIDINE PROTEIN KINASE"/>
    <property type="match status" value="1"/>
</dbReference>
<evidence type="ECO:0000256" key="6">
    <source>
        <dbReference type="SAM" id="MobiDB-lite"/>
    </source>
</evidence>
<dbReference type="EC" id="2.7.13.3" evidence="2"/>
<evidence type="ECO:0000256" key="5">
    <source>
        <dbReference type="ARBA" id="ARBA00022777"/>
    </source>
</evidence>
<dbReference type="SMART" id="SM00387">
    <property type="entry name" value="HATPase_c"/>
    <property type="match status" value="1"/>
</dbReference>
<dbReference type="EMBL" id="CP022110">
    <property type="protein sequence ID" value="ASG21593.1"/>
    <property type="molecule type" value="Genomic_DNA"/>
</dbReference>
<dbReference type="Pfam" id="PF13185">
    <property type="entry name" value="GAF_2"/>
    <property type="match status" value="1"/>
</dbReference>
<gene>
    <name evidence="8" type="ORF">Y958_12830</name>
</gene>
<feature type="region of interest" description="Disordered" evidence="6">
    <location>
        <begin position="130"/>
        <end position="151"/>
    </location>
</feature>
<dbReference type="SUPFAM" id="SSF55781">
    <property type="entry name" value="GAF domain-like"/>
    <property type="match status" value="1"/>
</dbReference>
<dbReference type="FunFam" id="3.30.565.10:FF:000006">
    <property type="entry name" value="Sensor histidine kinase WalK"/>
    <property type="match status" value="1"/>
</dbReference>
<keyword evidence="3" id="KW-0597">Phosphoprotein</keyword>
<reference evidence="8 9" key="1">
    <citation type="submission" date="2017-06" db="EMBL/GenBank/DDBJ databases">
        <title>Complete genome sequence of Nitrospirillum amazonense strain CBAmC, an endophytic nitrogen-fixing and plant growth-promoting bacterium, isolated from sugarcane.</title>
        <authorList>
            <person name="Schwab S."/>
            <person name="dos Santos Teixeira K.R."/>
            <person name="Simoes Araujo J.L."/>
            <person name="Soares Vidal M."/>
            <person name="Borges de Freitas H.R."/>
            <person name="Rivello Crivelaro A.L."/>
            <person name="Bueno de Camargo Nunes A."/>
            <person name="dos Santos C.M."/>
            <person name="Palmeira da Silva Rosa D."/>
            <person name="da Silva Padilha D."/>
            <person name="da Silva E."/>
            <person name="Araujo Terra L."/>
            <person name="Soares Mendes V."/>
            <person name="Farinelli L."/>
            <person name="Magalhaes Cruz L."/>
            <person name="Baldani J.I."/>
        </authorList>
    </citation>
    <scope>NUCLEOTIDE SEQUENCE [LARGE SCALE GENOMIC DNA]</scope>
    <source>
        <strain evidence="8 9">CBAmC</strain>
    </source>
</reference>
<dbReference type="InterPro" id="IPR005467">
    <property type="entry name" value="His_kinase_dom"/>
</dbReference>
<dbReference type="Pfam" id="PF00512">
    <property type="entry name" value="HisKA"/>
    <property type="match status" value="1"/>
</dbReference>
<keyword evidence="9" id="KW-1185">Reference proteome</keyword>
<dbReference type="Gene3D" id="1.10.287.130">
    <property type="match status" value="1"/>
</dbReference>
<dbReference type="InterPro" id="IPR029016">
    <property type="entry name" value="GAF-like_dom_sf"/>
</dbReference>
<evidence type="ECO:0000313" key="8">
    <source>
        <dbReference type="EMBL" id="ASG21593.1"/>
    </source>
</evidence>
<dbReference type="Gene3D" id="3.30.565.10">
    <property type="entry name" value="Histidine kinase-like ATPase, C-terminal domain"/>
    <property type="match status" value="1"/>
</dbReference>
<dbReference type="InterPro" id="IPR003018">
    <property type="entry name" value="GAF"/>
</dbReference>
<keyword evidence="4" id="KW-0808">Transferase</keyword>
<dbReference type="InterPro" id="IPR036097">
    <property type="entry name" value="HisK_dim/P_sf"/>
</dbReference>
<dbReference type="GO" id="GO:0000155">
    <property type="term" value="F:phosphorelay sensor kinase activity"/>
    <property type="evidence" value="ECO:0007669"/>
    <property type="project" value="InterPro"/>
</dbReference>
<keyword evidence="5" id="KW-0418">Kinase</keyword>
<dbReference type="InterPro" id="IPR003661">
    <property type="entry name" value="HisK_dim/P_dom"/>
</dbReference>
<dbReference type="Gene3D" id="3.30.450.40">
    <property type="match status" value="1"/>
</dbReference>
<evidence type="ECO:0000259" key="7">
    <source>
        <dbReference type="PROSITE" id="PS50109"/>
    </source>
</evidence>
<accession>A0A248JS85</accession>
<evidence type="ECO:0000256" key="4">
    <source>
        <dbReference type="ARBA" id="ARBA00022679"/>
    </source>
</evidence>
<dbReference type="InterPro" id="IPR003594">
    <property type="entry name" value="HATPase_dom"/>
</dbReference>
<evidence type="ECO:0000256" key="3">
    <source>
        <dbReference type="ARBA" id="ARBA00022553"/>
    </source>
</evidence>
<dbReference type="AlphaFoldDB" id="A0A248JS85"/>
<dbReference type="PROSITE" id="PS50109">
    <property type="entry name" value="HIS_KIN"/>
    <property type="match status" value="1"/>
</dbReference>
<evidence type="ECO:0000313" key="9">
    <source>
        <dbReference type="Proteomes" id="UP000197153"/>
    </source>
</evidence>
<organism evidence="8 9">
    <name type="scientific">Nitrospirillum viridazoti CBAmc</name>
    <dbReference type="NCBI Taxonomy" id="1441467"/>
    <lineage>
        <taxon>Bacteria</taxon>
        <taxon>Pseudomonadati</taxon>
        <taxon>Pseudomonadota</taxon>
        <taxon>Alphaproteobacteria</taxon>
        <taxon>Rhodospirillales</taxon>
        <taxon>Azospirillaceae</taxon>
        <taxon>Nitrospirillum</taxon>
        <taxon>Nitrospirillum viridazoti</taxon>
    </lineage>
</organism>
<dbReference type="SMART" id="SM00065">
    <property type="entry name" value="GAF"/>
    <property type="match status" value="1"/>
</dbReference>
<dbReference type="InterPro" id="IPR036890">
    <property type="entry name" value="HATPase_C_sf"/>
</dbReference>
<dbReference type="PANTHER" id="PTHR43047:SF78">
    <property type="entry name" value="SENSORY_REGULATORY PROTEIN RPFC"/>
    <property type="match status" value="1"/>
</dbReference>
<dbReference type="CDD" id="cd00082">
    <property type="entry name" value="HisKA"/>
    <property type="match status" value="1"/>
</dbReference>
<feature type="compositionally biased region" description="Pro residues" evidence="6">
    <location>
        <begin position="130"/>
        <end position="139"/>
    </location>
</feature>
<comment type="catalytic activity">
    <reaction evidence="1">
        <text>ATP + protein L-histidine = ADP + protein N-phospho-L-histidine.</text>
        <dbReference type="EC" id="2.7.13.3"/>
    </reaction>
</comment>
<protein>
    <recommendedName>
        <fullName evidence="2">histidine kinase</fullName>
        <ecNumber evidence="2">2.7.13.3</ecNumber>
    </recommendedName>
</protein>
<dbReference type="Pfam" id="PF02518">
    <property type="entry name" value="HATPase_c"/>
    <property type="match status" value="1"/>
</dbReference>
<dbReference type="InterPro" id="IPR004358">
    <property type="entry name" value="Sig_transdc_His_kin-like_C"/>
</dbReference>
<feature type="domain" description="Histidine kinase" evidence="7">
    <location>
        <begin position="613"/>
        <end position="834"/>
    </location>
</feature>